<dbReference type="InterPro" id="IPR032711">
    <property type="entry name" value="SoxY"/>
</dbReference>
<evidence type="ECO:0000256" key="1">
    <source>
        <dbReference type="SAM" id="SignalP"/>
    </source>
</evidence>
<reference evidence="3 4" key="1">
    <citation type="submission" date="2016-12" db="EMBL/GenBank/DDBJ databases">
        <authorList>
            <person name="Song W.-J."/>
            <person name="Kurnit D.M."/>
        </authorList>
    </citation>
    <scope>NUCLEOTIDE SEQUENCE [LARGE SCALE GENOMIC DNA]</scope>
    <source>
        <strain evidence="3 4">IMCC3135</strain>
    </source>
</reference>
<evidence type="ECO:0000313" key="4">
    <source>
        <dbReference type="Proteomes" id="UP000250079"/>
    </source>
</evidence>
<dbReference type="Gene3D" id="2.60.40.2470">
    <property type="entry name" value="SoxY domain"/>
    <property type="match status" value="1"/>
</dbReference>
<name>A0A2Z2NYJ4_9GAMM</name>
<dbReference type="OrthoDB" id="9798154at2"/>
<sequence>MSISRRSLLSTSAGLLLAGFFGTSTRAFASVEDVEKAIADFSGGISPTDSGVLNLTTPEIAENGNSVPVSVFVDSPMSPDSYVESIIILAEDNPHADVITFHFTPASGVASASTRIRLARTQSVMALAKMSDGSIHSARNEIKVTIGGCGG</sequence>
<feature type="signal peptide" evidence="1">
    <location>
        <begin position="1"/>
        <end position="29"/>
    </location>
</feature>
<dbReference type="Pfam" id="PF13501">
    <property type="entry name" value="SoxY"/>
    <property type="match status" value="1"/>
</dbReference>
<dbReference type="InterPro" id="IPR016568">
    <property type="entry name" value="Sulphur_oxidation_SoxY"/>
</dbReference>
<dbReference type="Proteomes" id="UP000250079">
    <property type="component" value="Chromosome"/>
</dbReference>
<feature type="domain" description="Ig-like SoxY" evidence="2">
    <location>
        <begin position="42"/>
        <end position="149"/>
    </location>
</feature>
<dbReference type="InterPro" id="IPR006311">
    <property type="entry name" value="TAT_signal"/>
</dbReference>
<dbReference type="PROSITE" id="PS51318">
    <property type="entry name" value="TAT"/>
    <property type="match status" value="1"/>
</dbReference>
<dbReference type="PIRSF" id="PIRSF010312">
    <property type="entry name" value="Sulphur_oxidation_SoxY"/>
    <property type="match status" value="1"/>
</dbReference>
<organism evidence="3 4">
    <name type="scientific">Granulosicoccus antarcticus IMCC3135</name>
    <dbReference type="NCBI Taxonomy" id="1192854"/>
    <lineage>
        <taxon>Bacteria</taxon>
        <taxon>Pseudomonadati</taxon>
        <taxon>Pseudomonadota</taxon>
        <taxon>Gammaproteobacteria</taxon>
        <taxon>Chromatiales</taxon>
        <taxon>Granulosicoccaceae</taxon>
        <taxon>Granulosicoccus</taxon>
    </lineage>
</organism>
<dbReference type="KEGG" id="gai:IMCC3135_13760"/>
<accession>A0A2Z2NYJ4</accession>
<evidence type="ECO:0000259" key="2">
    <source>
        <dbReference type="Pfam" id="PF13501"/>
    </source>
</evidence>
<dbReference type="RefSeq" id="WP_088918115.1">
    <property type="nucleotide sequence ID" value="NZ_CP018632.1"/>
</dbReference>
<keyword evidence="1" id="KW-0732">Signal</keyword>
<dbReference type="InterPro" id="IPR038162">
    <property type="entry name" value="SoxY_sf"/>
</dbReference>
<proteinExistence type="predicted"/>
<gene>
    <name evidence="3" type="ORF">IMCC3135_13760</name>
</gene>
<evidence type="ECO:0000313" key="3">
    <source>
        <dbReference type="EMBL" id="ASJ72837.1"/>
    </source>
</evidence>
<feature type="chain" id="PRO_5016288737" description="Ig-like SoxY domain-containing protein" evidence="1">
    <location>
        <begin position="30"/>
        <end position="151"/>
    </location>
</feature>
<keyword evidence="4" id="KW-1185">Reference proteome</keyword>
<dbReference type="NCBIfam" id="TIGR04488">
    <property type="entry name" value="SoxY_true_GGCGG"/>
    <property type="match status" value="1"/>
</dbReference>
<dbReference type="AlphaFoldDB" id="A0A2Z2NYJ4"/>
<protein>
    <recommendedName>
        <fullName evidence="2">Ig-like SoxY domain-containing protein</fullName>
    </recommendedName>
</protein>
<dbReference type="EMBL" id="CP018632">
    <property type="protein sequence ID" value="ASJ72837.1"/>
    <property type="molecule type" value="Genomic_DNA"/>
</dbReference>